<reference evidence="1 2" key="2">
    <citation type="submission" date="2019-09" db="EMBL/GenBank/DDBJ databases">
        <authorList>
            <person name="Jin C."/>
        </authorList>
    </citation>
    <scope>NUCLEOTIDE SEQUENCE [LARGE SCALE GENOMIC DNA]</scope>
    <source>
        <strain evidence="1 2">BN140078</strain>
    </source>
</reference>
<gene>
    <name evidence="1" type="ORF">F0L74_01695</name>
</gene>
<dbReference type="AlphaFoldDB" id="A0A5B2VXX9"/>
<proteinExistence type="predicted"/>
<evidence type="ECO:0000313" key="2">
    <source>
        <dbReference type="Proteomes" id="UP000324611"/>
    </source>
</evidence>
<name>A0A5B2VXX9_9BACT</name>
<dbReference type="RefSeq" id="WP_149836110.1">
    <property type="nucleotide sequence ID" value="NZ_VUOC01000001.1"/>
</dbReference>
<dbReference type="EMBL" id="VUOC01000001">
    <property type="protein sequence ID" value="KAA2244713.1"/>
    <property type="molecule type" value="Genomic_DNA"/>
</dbReference>
<organism evidence="1 2">
    <name type="scientific">Chitinophaga agrisoli</name>
    <dbReference type="NCBI Taxonomy" id="2607653"/>
    <lineage>
        <taxon>Bacteria</taxon>
        <taxon>Pseudomonadati</taxon>
        <taxon>Bacteroidota</taxon>
        <taxon>Chitinophagia</taxon>
        <taxon>Chitinophagales</taxon>
        <taxon>Chitinophagaceae</taxon>
        <taxon>Chitinophaga</taxon>
    </lineage>
</organism>
<evidence type="ECO:0000313" key="1">
    <source>
        <dbReference type="EMBL" id="KAA2244713.1"/>
    </source>
</evidence>
<reference evidence="1 2" key="1">
    <citation type="submission" date="2019-09" db="EMBL/GenBank/DDBJ databases">
        <title>Chitinophaga ginsengihumi sp. nov., isolated from soil of ginseng rhizosphere.</title>
        <authorList>
            <person name="Lee J."/>
        </authorList>
    </citation>
    <scope>NUCLEOTIDE SEQUENCE [LARGE SCALE GENOMIC DNA]</scope>
    <source>
        <strain evidence="1 2">BN140078</strain>
    </source>
</reference>
<comment type="caution">
    <text evidence="1">The sequence shown here is derived from an EMBL/GenBank/DDBJ whole genome shotgun (WGS) entry which is preliminary data.</text>
</comment>
<protein>
    <submittedName>
        <fullName evidence="1">Uncharacterized protein</fullName>
    </submittedName>
</protein>
<dbReference type="Proteomes" id="UP000324611">
    <property type="component" value="Unassembled WGS sequence"/>
</dbReference>
<keyword evidence="2" id="KW-1185">Reference proteome</keyword>
<accession>A0A5B2VXX9</accession>
<sequence>MIQAKASNAVLDTGHLLLKIDTLLRQPVSSPTWDEVLTYFIHNGLPARAAACFFDHYETKGWKTATIPPVINWQTAAKNWVINATEARAHARMSAPVSY</sequence>